<dbReference type="Pfam" id="PF10873">
    <property type="entry name" value="CYYR1"/>
    <property type="match status" value="1"/>
</dbReference>
<keyword evidence="3" id="KW-1185">Reference proteome</keyword>
<sequence length="171" mass="18694">MNGRMEDVRKIHNIFLLSLVSAEYCNKYGWISSQYCVYGCCTDYGHSGYEKCCSSYNYDHGIAVGPIVGIVVGCVILIVIVISIIVCCVCCMRNSRRTQGQTITTGASGPYIMNQMTYGVQAGQTPYGQQPYPAQPPLHTEHMAPGTTLVNSQAMQGPPSYEKCANNTNNL</sequence>
<dbReference type="InterPro" id="IPR022640">
    <property type="entry name" value="CYYR1"/>
</dbReference>
<dbReference type="Proteomes" id="UP001164746">
    <property type="component" value="Chromosome 11"/>
</dbReference>
<keyword evidence="1" id="KW-0472">Membrane</keyword>
<evidence type="ECO:0000313" key="3">
    <source>
        <dbReference type="Proteomes" id="UP001164746"/>
    </source>
</evidence>
<protein>
    <recommendedName>
        <fullName evidence="4">Cysteine and tyrosine-rich protein 1</fullName>
    </recommendedName>
</protein>
<reference evidence="2" key="1">
    <citation type="submission" date="2022-11" db="EMBL/GenBank/DDBJ databases">
        <title>Centuries of genome instability and evolution in soft-shell clam transmissible cancer (bioRxiv).</title>
        <authorList>
            <person name="Hart S.F.M."/>
            <person name="Yonemitsu M.A."/>
            <person name="Giersch R.M."/>
            <person name="Beal B.F."/>
            <person name="Arriagada G."/>
            <person name="Davis B.W."/>
            <person name="Ostrander E.A."/>
            <person name="Goff S.P."/>
            <person name="Metzger M.J."/>
        </authorList>
    </citation>
    <scope>NUCLEOTIDE SEQUENCE</scope>
    <source>
        <strain evidence="2">MELC-2E11</strain>
        <tissue evidence="2">Siphon/mantle</tissue>
    </source>
</reference>
<keyword evidence="1" id="KW-0812">Transmembrane</keyword>
<dbReference type="EMBL" id="CP111022">
    <property type="protein sequence ID" value="WAR19611.1"/>
    <property type="molecule type" value="Genomic_DNA"/>
</dbReference>
<evidence type="ECO:0008006" key="4">
    <source>
        <dbReference type="Google" id="ProtNLM"/>
    </source>
</evidence>
<proteinExistence type="predicted"/>
<gene>
    <name evidence="2" type="ORF">MAR_001449</name>
</gene>
<accession>A0ABY7FFV9</accession>
<evidence type="ECO:0000313" key="2">
    <source>
        <dbReference type="EMBL" id="WAR19611.1"/>
    </source>
</evidence>
<keyword evidence="1" id="KW-1133">Transmembrane helix</keyword>
<name>A0ABY7FFV9_MYAAR</name>
<feature type="transmembrane region" description="Helical" evidence="1">
    <location>
        <begin position="67"/>
        <end position="92"/>
    </location>
</feature>
<organism evidence="2 3">
    <name type="scientific">Mya arenaria</name>
    <name type="common">Soft-shell clam</name>
    <dbReference type="NCBI Taxonomy" id="6604"/>
    <lineage>
        <taxon>Eukaryota</taxon>
        <taxon>Metazoa</taxon>
        <taxon>Spiralia</taxon>
        <taxon>Lophotrochozoa</taxon>
        <taxon>Mollusca</taxon>
        <taxon>Bivalvia</taxon>
        <taxon>Autobranchia</taxon>
        <taxon>Heteroconchia</taxon>
        <taxon>Euheterodonta</taxon>
        <taxon>Imparidentia</taxon>
        <taxon>Neoheterodontei</taxon>
        <taxon>Myida</taxon>
        <taxon>Myoidea</taxon>
        <taxon>Myidae</taxon>
        <taxon>Mya</taxon>
    </lineage>
</organism>
<evidence type="ECO:0000256" key="1">
    <source>
        <dbReference type="SAM" id="Phobius"/>
    </source>
</evidence>